<evidence type="ECO:0000313" key="2">
    <source>
        <dbReference type="EMBL" id="SVE11839.1"/>
    </source>
</evidence>
<feature type="region of interest" description="Disordered" evidence="1">
    <location>
        <begin position="38"/>
        <end position="70"/>
    </location>
</feature>
<gene>
    <name evidence="2" type="ORF">METZ01_LOCUS464693</name>
</gene>
<accession>A0A383AWC0</accession>
<name>A0A383AWC0_9ZZZZ</name>
<protein>
    <submittedName>
        <fullName evidence="2">Uncharacterized protein</fullName>
    </submittedName>
</protein>
<dbReference type="AlphaFoldDB" id="A0A383AWC0"/>
<feature type="compositionally biased region" description="Basic and acidic residues" evidence="1">
    <location>
        <begin position="49"/>
        <end position="62"/>
    </location>
</feature>
<reference evidence="2" key="1">
    <citation type="submission" date="2018-05" db="EMBL/GenBank/DDBJ databases">
        <authorList>
            <person name="Lanie J.A."/>
            <person name="Ng W.-L."/>
            <person name="Kazmierczak K.M."/>
            <person name="Andrzejewski T.M."/>
            <person name="Davidsen T.M."/>
            <person name="Wayne K.J."/>
            <person name="Tettelin H."/>
            <person name="Glass J.I."/>
            <person name="Rusch D."/>
            <person name="Podicherti R."/>
            <person name="Tsui H.-C.T."/>
            <person name="Winkler M.E."/>
        </authorList>
    </citation>
    <scope>NUCLEOTIDE SEQUENCE</scope>
</reference>
<proteinExistence type="predicted"/>
<dbReference type="EMBL" id="UINC01195329">
    <property type="protein sequence ID" value="SVE11839.1"/>
    <property type="molecule type" value="Genomic_DNA"/>
</dbReference>
<organism evidence="2">
    <name type="scientific">marine metagenome</name>
    <dbReference type="NCBI Taxonomy" id="408172"/>
    <lineage>
        <taxon>unclassified sequences</taxon>
        <taxon>metagenomes</taxon>
        <taxon>ecological metagenomes</taxon>
    </lineage>
</organism>
<sequence>MGKARLGPRTAQTALGQCASSEILERRLPIDAFVVWPTAPPEFDPPPDTPREHAGGDKRQCIKDNLGSFT</sequence>
<evidence type="ECO:0000256" key="1">
    <source>
        <dbReference type="SAM" id="MobiDB-lite"/>
    </source>
</evidence>
<feature type="compositionally biased region" description="Pro residues" evidence="1">
    <location>
        <begin position="38"/>
        <end position="48"/>
    </location>
</feature>